<feature type="region of interest" description="Disordered" evidence="1">
    <location>
        <begin position="1"/>
        <end position="59"/>
    </location>
</feature>
<evidence type="ECO:0000313" key="3">
    <source>
        <dbReference type="Proteomes" id="UP000521227"/>
    </source>
</evidence>
<protein>
    <submittedName>
        <fullName evidence="2">Type IV secretory pathway VirD2 relaxase</fullName>
    </submittedName>
</protein>
<dbReference type="Proteomes" id="UP000521227">
    <property type="component" value="Unassembled WGS sequence"/>
</dbReference>
<name>A0A840MVB6_9BRAD</name>
<gene>
    <name evidence="2" type="ORF">HNQ36_001817</name>
</gene>
<feature type="compositionally biased region" description="Basic and acidic residues" evidence="1">
    <location>
        <begin position="1"/>
        <end position="10"/>
    </location>
</feature>
<dbReference type="InterPro" id="IPR021795">
    <property type="entry name" value="DUF3363"/>
</dbReference>
<dbReference type="EMBL" id="JACHIJ010000002">
    <property type="protein sequence ID" value="MBB5051863.1"/>
    <property type="molecule type" value="Genomic_DNA"/>
</dbReference>
<accession>A0A840MVB6</accession>
<evidence type="ECO:0000313" key="2">
    <source>
        <dbReference type="EMBL" id="MBB5051863.1"/>
    </source>
</evidence>
<dbReference type="Pfam" id="PF11843">
    <property type="entry name" value="DUF3363"/>
    <property type="match status" value="2"/>
</dbReference>
<proteinExistence type="predicted"/>
<dbReference type="RefSeq" id="WP_184083905.1">
    <property type="nucleotide sequence ID" value="NZ_JACHIJ010000002.1"/>
</dbReference>
<organism evidence="2 3">
    <name type="scientific">Afipia massiliensis</name>
    <dbReference type="NCBI Taxonomy" id="211460"/>
    <lineage>
        <taxon>Bacteria</taxon>
        <taxon>Pseudomonadati</taxon>
        <taxon>Pseudomonadota</taxon>
        <taxon>Alphaproteobacteria</taxon>
        <taxon>Hyphomicrobiales</taxon>
        <taxon>Nitrobacteraceae</taxon>
        <taxon>Afipia</taxon>
    </lineage>
</organism>
<sequence length="583" mass="63710">MNDRDDDFRVRPGRIGNRGSGRHKPFVHQVLRAAKKEGGEGGGGVAGRRRGSRFGRGGASFGRSRLLGAQRRVVIKARIVRNSSQQARTAPLSAHVAYLKRDGVTQDGSHGRMFDAAGDDTDDKAFMARCGGDRHHFRFIISPEDSGEMSDLRAFTRDLVGQMEHDLGTRLDWVAIDHWNTDNSHVHLLVRGVTQDGGDLVIARDYISRGLRSRAEDLVALELGPKPEHAIRSGLEREVEAERWTRLDTEIRREANEAGLIDLRPPEASAGDGQIRRLMVGRLQRLERMGLASADGPGRWTLRPDAETVLRDLAVRGDIIKTMHRAMTGQGQERAMGDYVIETAHAPSPVIGRLIETGLHDELSGQAYAVIDGVDGRIHHVRFAATGALANASPPGGLVEVRRFGRADDRSLTLSLVSRSDVDLTVQITARGATWLDHRLVAKDAATFALGGFGAEARQAMEERTAHLVGEGLARRYGDRVVLARDLLATLRRQEIDAVAAGLAGETGRPYRPAETGEQISGQYIRRLSLTSGRFAMIDDGFGFSLVPWSPSLERHVGRHVAGLARADGGVEWGFGRSRGLGR</sequence>
<dbReference type="AlphaFoldDB" id="A0A840MVB6"/>
<evidence type="ECO:0000256" key="1">
    <source>
        <dbReference type="SAM" id="MobiDB-lite"/>
    </source>
</evidence>
<reference evidence="2 3" key="1">
    <citation type="submission" date="2020-08" db="EMBL/GenBank/DDBJ databases">
        <title>Genomic Encyclopedia of Type Strains, Phase IV (KMG-IV): sequencing the most valuable type-strain genomes for metagenomic binning, comparative biology and taxonomic classification.</title>
        <authorList>
            <person name="Goeker M."/>
        </authorList>
    </citation>
    <scope>NUCLEOTIDE SEQUENCE [LARGE SCALE GENOMIC DNA]</scope>
    <source>
        <strain evidence="2 3">DSM 17498</strain>
    </source>
</reference>
<comment type="caution">
    <text evidence="2">The sequence shown here is derived from an EMBL/GenBank/DDBJ whole genome shotgun (WGS) entry which is preliminary data.</text>
</comment>